<comment type="caution">
    <text evidence="4">The sequence shown here is derived from an EMBL/GenBank/DDBJ whole genome shotgun (WGS) entry which is preliminary data.</text>
</comment>
<evidence type="ECO:0000256" key="1">
    <source>
        <dbReference type="ARBA" id="ARBA00023157"/>
    </source>
</evidence>
<accession>A0AAU9VSL9</accession>
<protein>
    <recommendedName>
        <fullName evidence="3">Sushi domain-containing protein</fullName>
    </recommendedName>
</protein>
<dbReference type="Proteomes" id="UP001159428">
    <property type="component" value="Unassembled WGS sequence"/>
</dbReference>
<evidence type="ECO:0000256" key="2">
    <source>
        <dbReference type="PROSITE-ProRule" id="PRU00302"/>
    </source>
</evidence>
<comment type="caution">
    <text evidence="2">Lacks conserved residue(s) required for the propagation of feature annotation.</text>
</comment>
<feature type="domain" description="Sushi" evidence="3">
    <location>
        <begin position="58"/>
        <end position="126"/>
    </location>
</feature>
<reference evidence="4 5" key="1">
    <citation type="submission" date="2022-05" db="EMBL/GenBank/DDBJ databases">
        <authorList>
            <consortium name="Genoscope - CEA"/>
            <person name="William W."/>
        </authorList>
    </citation>
    <scope>NUCLEOTIDE SEQUENCE [LARGE SCALE GENOMIC DNA]</scope>
</reference>
<organism evidence="4 5">
    <name type="scientific">Pocillopora meandrina</name>
    <dbReference type="NCBI Taxonomy" id="46732"/>
    <lineage>
        <taxon>Eukaryota</taxon>
        <taxon>Metazoa</taxon>
        <taxon>Cnidaria</taxon>
        <taxon>Anthozoa</taxon>
        <taxon>Hexacorallia</taxon>
        <taxon>Scleractinia</taxon>
        <taxon>Astrocoeniina</taxon>
        <taxon>Pocilloporidae</taxon>
        <taxon>Pocillopora</taxon>
    </lineage>
</organism>
<gene>
    <name evidence="4" type="ORF">PMEA_00021509</name>
</gene>
<dbReference type="CDD" id="cd00033">
    <property type="entry name" value="CCP"/>
    <property type="match status" value="1"/>
</dbReference>
<evidence type="ECO:0000259" key="3">
    <source>
        <dbReference type="PROSITE" id="PS50923"/>
    </source>
</evidence>
<proteinExistence type="predicted"/>
<evidence type="ECO:0000313" key="4">
    <source>
        <dbReference type="EMBL" id="CAH3038071.1"/>
    </source>
</evidence>
<keyword evidence="2" id="KW-0768">Sushi</keyword>
<dbReference type="EMBL" id="CALNXJ010000004">
    <property type="protein sequence ID" value="CAH3038071.1"/>
    <property type="molecule type" value="Genomic_DNA"/>
</dbReference>
<name>A0AAU9VSL9_9CNID</name>
<dbReference type="AlphaFoldDB" id="A0AAU9VSL9"/>
<keyword evidence="1" id="KW-1015">Disulfide bond</keyword>
<dbReference type="InterPro" id="IPR000436">
    <property type="entry name" value="Sushi_SCR_CCP_dom"/>
</dbReference>
<dbReference type="InterPro" id="IPR035976">
    <property type="entry name" value="Sushi/SCR/CCP_sf"/>
</dbReference>
<feature type="non-terminal residue" evidence="4">
    <location>
        <position position="1"/>
    </location>
</feature>
<sequence>SDFLKGSSYYKTCWPREKKSNHVSNSGTNFKKMYFKVLFVVGLMLPEISSDIVDLNSLKCKGQNSPAHGSLTCHEDTTTKEVSCTLKCDHGYDVEFLAAERYVCNTDGTWRAQPLSTGSRWPNCKKYR</sequence>
<dbReference type="Gene3D" id="2.10.70.10">
    <property type="entry name" value="Complement Module, domain 1"/>
    <property type="match status" value="1"/>
</dbReference>
<dbReference type="PROSITE" id="PS50923">
    <property type="entry name" value="SUSHI"/>
    <property type="match status" value="1"/>
</dbReference>
<dbReference type="Pfam" id="PF00084">
    <property type="entry name" value="Sushi"/>
    <property type="match status" value="1"/>
</dbReference>
<keyword evidence="5" id="KW-1185">Reference proteome</keyword>
<dbReference type="SUPFAM" id="SSF57535">
    <property type="entry name" value="Complement control module/SCR domain"/>
    <property type="match status" value="1"/>
</dbReference>
<evidence type="ECO:0000313" key="5">
    <source>
        <dbReference type="Proteomes" id="UP001159428"/>
    </source>
</evidence>